<protein>
    <recommendedName>
        <fullName evidence="4">Arrestin-like N-terminal domain-containing protein</fullName>
    </recommendedName>
</protein>
<evidence type="ECO:0000313" key="3">
    <source>
        <dbReference type="Proteomes" id="UP001194746"/>
    </source>
</evidence>
<sequence>MRIGSRHHDDQRLAHRISNNTVGNNTVGDKNSHRIPPGWLFKIPRITQGFGSNALQLFRRTQQVFPPSEISKNSTFQHRTLRHGVHMFPFSIGFPQVSECYKEEMNDGQSLEGCGGRRPRNRKNKTLHLLRRLPPSMGNEATAGEIVYSLNAVVHRNGFIDAPLKASRKIFLSPVSAFVPPVNSVTAQRCLVDIESNNVQVPNSTTYQVDIKLASSGCIFLGRPIPLKVYITRMKGIECEVFLNDYQSMLIETTNIQALGHFETRKHCQVIQTVSNMGQSVSPRNTPIQSSLCIHDDLWKAHRLPYNLTPTFETCNISRNYKLEIRLGLQFEMPHTQTRIIETQFPVYILNPRPHGRNLSTSDLPGYYDEKEVLNYGMGGASN</sequence>
<dbReference type="GO" id="GO:0005829">
    <property type="term" value="C:cytosol"/>
    <property type="evidence" value="ECO:0007669"/>
    <property type="project" value="TreeGrafter"/>
</dbReference>
<dbReference type="PANTHER" id="PTHR11188:SF166">
    <property type="entry name" value="ARRESTIN (OR S-ANTIGEN), N-TERMINAL DOMAIN PROTEIN (AFU_ORTHOLOGUE AFUA_7G02050)"/>
    <property type="match status" value="1"/>
</dbReference>
<organism evidence="2 3">
    <name type="scientific">Aspergillus nanangensis</name>
    <dbReference type="NCBI Taxonomy" id="2582783"/>
    <lineage>
        <taxon>Eukaryota</taxon>
        <taxon>Fungi</taxon>
        <taxon>Dikarya</taxon>
        <taxon>Ascomycota</taxon>
        <taxon>Pezizomycotina</taxon>
        <taxon>Eurotiomycetes</taxon>
        <taxon>Eurotiomycetidae</taxon>
        <taxon>Eurotiales</taxon>
        <taxon>Aspergillaceae</taxon>
        <taxon>Aspergillus</taxon>
        <taxon>Aspergillus subgen. Circumdati</taxon>
    </lineage>
</organism>
<dbReference type="AlphaFoldDB" id="A0AAD4CE37"/>
<dbReference type="InterPro" id="IPR014752">
    <property type="entry name" value="Arrestin-like_C"/>
</dbReference>
<dbReference type="PANTHER" id="PTHR11188">
    <property type="entry name" value="ARRESTIN DOMAIN CONTAINING PROTEIN"/>
    <property type="match status" value="1"/>
</dbReference>
<feature type="compositionally biased region" description="Basic and acidic residues" evidence="1">
    <location>
        <begin position="1"/>
        <end position="13"/>
    </location>
</feature>
<dbReference type="InterPro" id="IPR050357">
    <property type="entry name" value="Arrestin_domain-protein"/>
</dbReference>
<accession>A0AAD4CE37</accession>
<dbReference type="Proteomes" id="UP001194746">
    <property type="component" value="Unassembled WGS sequence"/>
</dbReference>
<dbReference type="GO" id="GO:0030674">
    <property type="term" value="F:protein-macromolecule adaptor activity"/>
    <property type="evidence" value="ECO:0007669"/>
    <property type="project" value="TreeGrafter"/>
</dbReference>
<reference evidence="2" key="1">
    <citation type="journal article" date="2019" name="Beilstein J. Org. Chem.">
        <title>Nanangenines: drimane sesquiterpenoids as the dominant metabolite cohort of a novel Australian fungus, Aspergillus nanangensis.</title>
        <authorList>
            <person name="Lacey H.J."/>
            <person name="Gilchrist C.L.M."/>
            <person name="Crombie A."/>
            <person name="Kalaitzis J.A."/>
            <person name="Vuong D."/>
            <person name="Rutledge P.J."/>
            <person name="Turner P."/>
            <person name="Pitt J.I."/>
            <person name="Lacey E."/>
            <person name="Chooi Y.H."/>
            <person name="Piggott A.M."/>
        </authorList>
    </citation>
    <scope>NUCLEOTIDE SEQUENCE</scope>
    <source>
        <strain evidence="2">MST-FP2251</strain>
    </source>
</reference>
<dbReference type="GO" id="GO:0005886">
    <property type="term" value="C:plasma membrane"/>
    <property type="evidence" value="ECO:0007669"/>
    <property type="project" value="TreeGrafter"/>
</dbReference>
<dbReference type="Gene3D" id="2.60.40.640">
    <property type="match status" value="1"/>
</dbReference>
<keyword evidence="3" id="KW-1185">Reference proteome</keyword>
<gene>
    <name evidence="2" type="ORF">FE257_001274</name>
</gene>
<dbReference type="GO" id="GO:0070086">
    <property type="term" value="P:ubiquitin-dependent endocytosis"/>
    <property type="evidence" value="ECO:0007669"/>
    <property type="project" value="TreeGrafter"/>
</dbReference>
<dbReference type="CDD" id="cd22952">
    <property type="entry name" value="ART10-like"/>
    <property type="match status" value="1"/>
</dbReference>
<evidence type="ECO:0000313" key="2">
    <source>
        <dbReference type="EMBL" id="KAF9884784.1"/>
    </source>
</evidence>
<feature type="compositionally biased region" description="Polar residues" evidence="1">
    <location>
        <begin position="17"/>
        <end position="29"/>
    </location>
</feature>
<dbReference type="EMBL" id="VCAU01000112">
    <property type="protein sequence ID" value="KAF9884784.1"/>
    <property type="molecule type" value="Genomic_DNA"/>
</dbReference>
<comment type="caution">
    <text evidence="2">The sequence shown here is derived from an EMBL/GenBank/DDBJ whole genome shotgun (WGS) entry which is preliminary data.</text>
</comment>
<name>A0AAD4CE37_ASPNN</name>
<dbReference type="GO" id="GO:0031625">
    <property type="term" value="F:ubiquitin protein ligase binding"/>
    <property type="evidence" value="ECO:0007669"/>
    <property type="project" value="TreeGrafter"/>
</dbReference>
<evidence type="ECO:0008006" key="4">
    <source>
        <dbReference type="Google" id="ProtNLM"/>
    </source>
</evidence>
<reference evidence="2" key="2">
    <citation type="submission" date="2020-02" db="EMBL/GenBank/DDBJ databases">
        <authorList>
            <person name="Gilchrist C.L.M."/>
            <person name="Chooi Y.-H."/>
        </authorList>
    </citation>
    <scope>NUCLEOTIDE SEQUENCE</scope>
    <source>
        <strain evidence="2">MST-FP2251</strain>
    </source>
</reference>
<evidence type="ECO:0000256" key="1">
    <source>
        <dbReference type="SAM" id="MobiDB-lite"/>
    </source>
</evidence>
<feature type="region of interest" description="Disordered" evidence="1">
    <location>
        <begin position="1"/>
        <end position="30"/>
    </location>
</feature>
<proteinExistence type="predicted"/>